<organism evidence="2 3">
    <name type="scientific">Adineta steineri</name>
    <dbReference type="NCBI Taxonomy" id="433720"/>
    <lineage>
        <taxon>Eukaryota</taxon>
        <taxon>Metazoa</taxon>
        <taxon>Spiralia</taxon>
        <taxon>Gnathifera</taxon>
        <taxon>Rotifera</taxon>
        <taxon>Eurotatoria</taxon>
        <taxon>Bdelloidea</taxon>
        <taxon>Adinetida</taxon>
        <taxon>Adinetidae</taxon>
        <taxon>Adineta</taxon>
    </lineage>
</organism>
<proteinExistence type="predicted"/>
<dbReference type="InterPro" id="IPR011330">
    <property type="entry name" value="Glyco_hydro/deAcase_b/a-brl"/>
</dbReference>
<name>A0A818UST3_9BILA</name>
<keyword evidence="1" id="KW-0472">Membrane</keyword>
<dbReference type="GO" id="GO:0005975">
    <property type="term" value="P:carbohydrate metabolic process"/>
    <property type="evidence" value="ECO:0007669"/>
    <property type="project" value="InterPro"/>
</dbReference>
<evidence type="ECO:0000256" key="1">
    <source>
        <dbReference type="SAM" id="Phobius"/>
    </source>
</evidence>
<comment type="caution">
    <text evidence="2">The sequence shown here is derived from an EMBL/GenBank/DDBJ whole genome shotgun (WGS) entry which is preliminary data.</text>
</comment>
<evidence type="ECO:0008006" key="4">
    <source>
        <dbReference type="Google" id="ProtNLM"/>
    </source>
</evidence>
<feature type="non-terminal residue" evidence="2">
    <location>
        <position position="151"/>
    </location>
</feature>
<dbReference type="AlphaFoldDB" id="A0A818UST3"/>
<evidence type="ECO:0000313" key="2">
    <source>
        <dbReference type="EMBL" id="CAF3702835.1"/>
    </source>
</evidence>
<accession>A0A818UST3</accession>
<dbReference type="Gene3D" id="3.20.110.10">
    <property type="entry name" value="Glycoside hydrolase 38, N terminal domain"/>
    <property type="match status" value="1"/>
</dbReference>
<evidence type="ECO:0000313" key="3">
    <source>
        <dbReference type="Proteomes" id="UP000663881"/>
    </source>
</evidence>
<keyword evidence="1" id="KW-0812">Transmembrane</keyword>
<reference evidence="2" key="1">
    <citation type="submission" date="2021-02" db="EMBL/GenBank/DDBJ databases">
        <authorList>
            <person name="Nowell W R."/>
        </authorList>
    </citation>
    <scope>NUCLEOTIDE SEQUENCE</scope>
</reference>
<sequence>MHFVRRLFMRSKRTTKYRLQIATLIIAVSLLGLFIYNQHHGNNTHVEHTEKQVFVSRKTEPVEDVPVVETTPSEPTNCAYRNCPKLDEDVINVHVICHTHLDPGWLNSVDGYFFGVNHDRGASNGGRPYRHTMPSVLTIFNNVMGALLENS</sequence>
<dbReference type="InterPro" id="IPR027291">
    <property type="entry name" value="Glyco_hydro_38_N_sf"/>
</dbReference>
<protein>
    <recommendedName>
        <fullName evidence="4">Glycoside hydrolase family 38 N-terminal domain-containing protein</fullName>
    </recommendedName>
</protein>
<feature type="transmembrane region" description="Helical" evidence="1">
    <location>
        <begin position="21"/>
        <end position="37"/>
    </location>
</feature>
<dbReference type="SUPFAM" id="SSF88713">
    <property type="entry name" value="Glycoside hydrolase/deacetylase"/>
    <property type="match status" value="1"/>
</dbReference>
<dbReference type="Proteomes" id="UP000663881">
    <property type="component" value="Unassembled WGS sequence"/>
</dbReference>
<keyword evidence="1" id="KW-1133">Transmembrane helix</keyword>
<gene>
    <name evidence="2" type="ORF">OKA104_LOCUS12622</name>
</gene>
<dbReference type="EMBL" id="CAJOAY010000612">
    <property type="protein sequence ID" value="CAF3702835.1"/>
    <property type="molecule type" value="Genomic_DNA"/>
</dbReference>